<dbReference type="AlphaFoldDB" id="A0A2N9LL51"/>
<dbReference type="Proteomes" id="UP000239735">
    <property type="component" value="Unassembled WGS sequence"/>
</dbReference>
<evidence type="ECO:0000313" key="2">
    <source>
        <dbReference type="EMBL" id="SPE23999.1"/>
    </source>
</evidence>
<gene>
    <name evidence="2" type="ORF">SBA5_410041</name>
</gene>
<sequence length="55" mass="6446">MRRRFREKFDGTPAKFAGILLGIRSLIRRLHAPDNIPSGRHHRAMDDNDIYIKTD</sequence>
<dbReference type="EMBL" id="OKRB01000099">
    <property type="protein sequence ID" value="SPE23999.1"/>
    <property type="molecule type" value="Genomic_DNA"/>
</dbReference>
<feature type="compositionally biased region" description="Basic and acidic residues" evidence="1">
    <location>
        <begin position="44"/>
        <end position="55"/>
    </location>
</feature>
<reference evidence="3" key="1">
    <citation type="submission" date="2018-02" db="EMBL/GenBank/DDBJ databases">
        <authorList>
            <person name="Hausmann B."/>
        </authorList>
    </citation>
    <scope>NUCLEOTIDE SEQUENCE [LARGE SCALE GENOMIC DNA]</scope>
    <source>
        <strain evidence="3">Peat soil MAG SbA5</strain>
    </source>
</reference>
<feature type="region of interest" description="Disordered" evidence="1">
    <location>
        <begin position="34"/>
        <end position="55"/>
    </location>
</feature>
<name>A0A2N9LL51_9BACT</name>
<evidence type="ECO:0000313" key="3">
    <source>
        <dbReference type="Proteomes" id="UP000239735"/>
    </source>
</evidence>
<proteinExistence type="predicted"/>
<protein>
    <submittedName>
        <fullName evidence="2">Uncharacterized protein</fullName>
    </submittedName>
</protein>
<evidence type="ECO:0000256" key="1">
    <source>
        <dbReference type="SAM" id="MobiDB-lite"/>
    </source>
</evidence>
<organism evidence="2 3">
    <name type="scientific">Candidatus Sulfuritelmatomonas gaucii</name>
    <dbReference type="NCBI Taxonomy" id="2043161"/>
    <lineage>
        <taxon>Bacteria</taxon>
        <taxon>Pseudomonadati</taxon>
        <taxon>Acidobacteriota</taxon>
        <taxon>Terriglobia</taxon>
        <taxon>Terriglobales</taxon>
        <taxon>Acidobacteriaceae</taxon>
        <taxon>Candidatus Sulfuritelmatomonas</taxon>
    </lineage>
</organism>
<accession>A0A2N9LL51</accession>